<dbReference type="InterPro" id="IPR045372">
    <property type="entry name" value="YidB"/>
</dbReference>
<dbReference type="RefSeq" id="WP_091682605.1">
    <property type="nucleotide sequence ID" value="NZ_FOSN01000009.1"/>
</dbReference>
<gene>
    <name evidence="1" type="ORF">SAMN05444581_10994</name>
</gene>
<dbReference type="Gene3D" id="1.10.10.690">
    <property type="entry name" value="YidB-like"/>
    <property type="match status" value="1"/>
</dbReference>
<sequence>MGWLQGILGGVVGAEALSVVKGYLEKHGGFDGVVAELEKTGYGQQVKSWISTGPNLPISADDIKQALGSEKLKEIAASTGIPLDKAADYLAQHLPAAIDKATPDGKPPVA</sequence>
<proteinExistence type="predicted"/>
<evidence type="ECO:0008006" key="3">
    <source>
        <dbReference type="Google" id="ProtNLM"/>
    </source>
</evidence>
<evidence type="ECO:0000313" key="2">
    <source>
        <dbReference type="Proteomes" id="UP000198755"/>
    </source>
</evidence>
<dbReference type="STRING" id="1612308.SAMN05444581_10994"/>
<organism evidence="1 2">
    <name type="scientific">Methylocapsa palsarum</name>
    <dbReference type="NCBI Taxonomy" id="1612308"/>
    <lineage>
        <taxon>Bacteria</taxon>
        <taxon>Pseudomonadati</taxon>
        <taxon>Pseudomonadota</taxon>
        <taxon>Alphaproteobacteria</taxon>
        <taxon>Hyphomicrobiales</taxon>
        <taxon>Beijerinckiaceae</taxon>
        <taxon>Methylocapsa</taxon>
    </lineage>
</organism>
<dbReference type="OrthoDB" id="4235777at2"/>
<name>A0A1I4A5C2_9HYPH</name>
<dbReference type="EMBL" id="FOSN01000009">
    <property type="protein sequence ID" value="SFK51524.1"/>
    <property type="molecule type" value="Genomic_DNA"/>
</dbReference>
<reference evidence="1 2" key="1">
    <citation type="submission" date="2016-10" db="EMBL/GenBank/DDBJ databases">
        <authorList>
            <person name="de Groot N.N."/>
        </authorList>
    </citation>
    <scope>NUCLEOTIDE SEQUENCE [LARGE SCALE GENOMIC DNA]</scope>
    <source>
        <strain evidence="1 2">NE2</strain>
    </source>
</reference>
<dbReference type="AlphaFoldDB" id="A0A1I4A5C2"/>
<dbReference type="Pfam" id="PF20159">
    <property type="entry name" value="YidB"/>
    <property type="match status" value="1"/>
</dbReference>
<accession>A0A1I4A5C2</accession>
<keyword evidence="2" id="KW-1185">Reference proteome</keyword>
<dbReference type="SUPFAM" id="SSF140804">
    <property type="entry name" value="YidB-like"/>
    <property type="match status" value="1"/>
</dbReference>
<dbReference type="Proteomes" id="UP000198755">
    <property type="component" value="Unassembled WGS sequence"/>
</dbReference>
<protein>
    <recommendedName>
        <fullName evidence="3">DUF937 domain-containing protein</fullName>
    </recommendedName>
</protein>
<dbReference type="InterPro" id="IPR027405">
    <property type="entry name" value="YidB-like"/>
</dbReference>
<evidence type="ECO:0000313" key="1">
    <source>
        <dbReference type="EMBL" id="SFK51524.1"/>
    </source>
</evidence>